<reference evidence="2 3" key="1">
    <citation type="submission" date="2020-08" db="EMBL/GenBank/DDBJ databases">
        <title>Winogradskyella ouciana sp. nov., isolated from the hadal seawater of the Mariana Trench.</title>
        <authorList>
            <person name="He X."/>
        </authorList>
    </citation>
    <scope>NUCLEOTIDE SEQUENCE [LARGE SCALE GENOMIC DNA]</scope>
    <source>
        <strain evidence="2 3">KCTC 22026</strain>
    </source>
</reference>
<gene>
    <name evidence="2" type="ORF">H6H04_02240</name>
</gene>
<dbReference type="InterPro" id="IPR024079">
    <property type="entry name" value="MetalloPept_cat_dom_sf"/>
</dbReference>
<comment type="caution">
    <text evidence="2">The sequence shown here is derived from an EMBL/GenBank/DDBJ whole genome shotgun (WGS) entry which is preliminary data.</text>
</comment>
<evidence type="ECO:0000313" key="2">
    <source>
        <dbReference type="EMBL" id="MBC3845188.1"/>
    </source>
</evidence>
<dbReference type="Pfam" id="PF06167">
    <property type="entry name" value="Peptidase_M90"/>
    <property type="match status" value="1"/>
</dbReference>
<feature type="transmembrane region" description="Helical" evidence="1">
    <location>
        <begin position="6"/>
        <end position="29"/>
    </location>
</feature>
<evidence type="ECO:0000256" key="1">
    <source>
        <dbReference type="SAM" id="Phobius"/>
    </source>
</evidence>
<keyword evidence="3" id="KW-1185">Reference proteome</keyword>
<dbReference type="SUPFAM" id="SSF55486">
    <property type="entry name" value="Metalloproteases ('zincins'), catalytic domain"/>
    <property type="match status" value="1"/>
</dbReference>
<organism evidence="2 3">
    <name type="scientific">Winogradskyella echinorum</name>
    <dbReference type="NCBI Taxonomy" id="538189"/>
    <lineage>
        <taxon>Bacteria</taxon>
        <taxon>Pseudomonadati</taxon>
        <taxon>Bacteroidota</taxon>
        <taxon>Flavobacteriia</taxon>
        <taxon>Flavobacteriales</taxon>
        <taxon>Flavobacteriaceae</taxon>
        <taxon>Winogradskyella</taxon>
    </lineage>
</organism>
<dbReference type="CDD" id="cd20170">
    <property type="entry name" value="Peptidase_M90-like"/>
    <property type="match status" value="1"/>
</dbReference>
<accession>A0ABR6XXI6</accession>
<keyword evidence="1" id="KW-0812">Transmembrane</keyword>
<keyword evidence="1" id="KW-1133">Transmembrane helix</keyword>
<dbReference type="EMBL" id="JACOME010000001">
    <property type="protein sequence ID" value="MBC3845188.1"/>
    <property type="molecule type" value="Genomic_DNA"/>
</dbReference>
<dbReference type="InterPro" id="IPR010384">
    <property type="entry name" value="MtfA_fam"/>
</dbReference>
<proteinExistence type="predicted"/>
<dbReference type="Proteomes" id="UP000607435">
    <property type="component" value="Unassembled WGS sequence"/>
</dbReference>
<name>A0ABR6XXI6_9FLAO</name>
<dbReference type="PANTHER" id="PTHR30164:SF2">
    <property type="entry name" value="PROTEIN MTFA"/>
    <property type="match status" value="1"/>
</dbReference>
<keyword evidence="1" id="KW-0472">Membrane</keyword>
<evidence type="ECO:0000313" key="3">
    <source>
        <dbReference type="Proteomes" id="UP000607435"/>
    </source>
</evidence>
<dbReference type="Gene3D" id="3.40.390.10">
    <property type="entry name" value="Collagenase (Catalytic Domain)"/>
    <property type="match status" value="1"/>
</dbReference>
<protein>
    <submittedName>
        <fullName evidence="2">Zinc-dependent peptidase</fullName>
    </submittedName>
</protein>
<dbReference type="Gene3D" id="1.10.472.150">
    <property type="entry name" value="Glucose-regulated metallo-peptidase M90, N-terminal domain"/>
    <property type="match status" value="1"/>
</dbReference>
<dbReference type="InterPro" id="IPR042252">
    <property type="entry name" value="MtfA_N"/>
</dbReference>
<dbReference type="PANTHER" id="PTHR30164">
    <property type="entry name" value="MTFA PEPTIDASE"/>
    <property type="match status" value="1"/>
</dbReference>
<sequence>MNPTLKFILLVIFFVGMTLVVLSRFFFYFEQMYALKYHKPFLLNYGLFLKKVSNEQMKILEREFLFYQRLKEKEKQVFQHRVVSFINHKQFIGREGLVVSEEMKVLISATAIMLTFGFRKYKIDLIDKVIVYPKAYYSKTNEVFHKGETNPQLKAIVFSWEDFKYGYKIGDDNLNLGIHEFGHAIHLNAANNDDISSLIFNEGFDRLTSYLQNHEAVRQKLIASKYFRAYAYTNQFEFFAVILENFIETPLEFKNQFPKLYYYLKQMLNFNFAGY</sequence>